<feature type="domain" description="Transcription factor CBF/NF-Y/archaeal histone" evidence="4">
    <location>
        <begin position="35"/>
        <end position="96"/>
    </location>
</feature>
<keyword evidence="2" id="KW-0539">Nucleus</keyword>
<comment type="subcellular location">
    <subcellularLocation>
        <location evidence="1">Nucleus</location>
    </subcellularLocation>
</comment>
<dbReference type="OrthoDB" id="636685at2759"/>
<dbReference type="GeneID" id="763808"/>
<evidence type="ECO:0000256" key="1">
    <source>
        <dbReference type="ARBA" id="ARBA00004123"/>
    </source>
</evidence>
<dbReference type="KEGG" id="spu:763808"/>
<protein>
    <recommendedName>
        <fullName evidence="4">Transcription factor CBF/NF-Y/archaeal histone domain-containing protein</fullName>
    </recommendedName>
</protein>
<dbReference type="Proteomes" id="UP000007110">
    <property type="component" value="Unassembled WGS sequence"/>
</dbReference>
<dbReference type="AlphaFoldDB" id="A0A7M7PI67"/>
<accession>A0A7M7PI67</accession>
<dbReference type="RefSeq" id="XP_030852301.1">
    <property type="nucleotide sequence ID" value="XM_030996441.1"/>
</dbReference>
<proteinExistence type="predicted"/>
<keyword evidence="6" id="KW-1185">Reference proteome</keyword>
<evidence type="ECO:0000313" key="6">
    <source>
        <dbReference type="Proteomes" id="UP000007110"/>
    </source>
</evidence>
<dbReference type="GO" id="GO:0008622">
    <property type="term" value="C:epsilon DNA polymerase complex"/>
    <property type="evidence" value="ECO:0000318"/>
    <property type="project" value="GO_Central"/>
</dbReference>
<dbReference type="FunCoup" id="A0A7M7PI67">
    <property type="interactions" value="253"/>
</dbReference>
<dbReference type="PANTHER" id="PTHR10252:SF79">
    <property type="entry name" value="DNA POLYMERASE EPSILON SUBUNIT 4"/>
    <property type="match status" value="1"/>
</dbReference>
<dbReference type="GO" id="GO:0005634">
    <property type="term" value="C:nucleus"/>
    <property type="evidence" value="ECO:0000318"/>
    <property type="project" value="GO_Central"/>
</dbReference>
<feature type="region of interest" description="Disordered" evidence="3">
    <location>
        <begin position="1"/>
        <end position="31"/>
    </location>
</feature>
<reference evidence="5" key="2">
    <citation type="submission" date="2021-01" db="UniProtKB">
        <authorList>
            <consortium name="EnsemblMetazoa"/>
        </authorList>
    </citation>
    <scope>IDENTIFICATION</scope>
</reference>
<dbReference type="EnsemblMetazoa" id="XM_030996441">
    <property type="protein sequence ID" value="XP_030852301"/>
    <property type="gene ID" value="LOC763808"/>
</dbReference>
<dbReference type="InterPro" id="IPR009072">
    <property type="entry name" value="Histone-fold"/>
</dbReference>
<sequence length="114" mass="13069">MADESSTVSREDQIEYENSEPKEDDKSQAVARNNKFPLTRIKNIMKTDPDVTLASQESVFLLAKATEYFLESFTKSAYTFTERGKKKTIRKQDIDLSIDTNDAYAFLEGALEWN</sequence>
<reference evidence="6" key="1">
    <citation type="submission" date="2015-02" db="EMBL/GenBank/DDBJ databases">
        <title>Genome sequencing for Strongylocentrotus purpuratus.</title>
        <authorList>
            <person name="Murali S."/>
            <person name="Liu Y."/>
            <person name="Vee V."/>
            <person name="English A."/>
            <person name="Wang M."/>
            <person name="Skinner E."/>
            <person name="Han Y."/>
            <person name="Muzny D.M."/>
            <person name="Worley K.C."/>
            <person name="Gibbs R.A."/>
        </authorList>
    </citation>
    <scope>NUCLEOTIDE SEQUENCE</scope>
</reference>
<evidence type="ECO:0000256" key="3">
    <source>
        <dbReference type="SAM" id="MobiDB-lite"/>
    </source>
</evidence>
<dbReference type="GO" id="GO:0006261">
    <property type="term" value="P:DNA-templated DNA replication"/>
    <property type="evidence" value="ECO:0000318"/>
    <property type="project" value="GO_Central"/>
</dbReference>
<dbReference type="OMA" id="CYAFLEG"/>
<dbReference type="Pfam" id="PF00808">
    <property type="entry name" value="CBFD_NFYB_HMF"/>
    <property type="match status" value="1"/>
</dbReference>
<name>A0A7M7PI67_STRPU</name>
<dbReference type="InParanoid" id="A0A7M7PI67"/>
<dbReference type="InterPro" id="IPR050568">
    <property type="entry name" value="Transcr_DNA_Rep_Reg"/>
</dbReference>
<dbReference type="Gene3D" id="1.10.20.10">
    <property type="entry name" value="Histone, subunit A"/>
    <property type="match status" value="1"/>
</dbReference>
<dbReference type="PANTHER" id="PTHR10252">
    <property type="entry name" value="HISTONE-LIKE TRANSCRIPTION FACTOR CCAAT-RELATED"/>
    <property type="match status" value="1"/>
</dbReference>
<feature type="compositionally biased region" description="Basic and acidic residues" evidence="3">
    <location>
        <begin position="9"/>
        <end position="27"/>
    </location>
</feature>
<dbReference type="InterPro" id="IPR003958">
    <property type="entry name" value="CBFA_NFYB_domain"/>
</dbReference>
<dbReference type="CDD" id="cd22929">
    <property type="entry name" value="HFD_POLE4-like"/>
    <property type="match status" value="1"/>
</dbReference>
<dbReference type="SUPFAM" id="SSF47113">
    <property type="entry name" value="Histone-fold"/>
    <property type="match status" value="1"/>
</dbReference>
<evidence type="ECO:0000256" key="2">
    <source>
        <dbReference type="ARBA" id="ARBA00023242"/>
    </source>
</evidence>
<evidence type="ECO:0000313" key="5">
    <source>
        <dbReference type="EnsemblMetazoa" id="XP_030852301"/>
    </source>
</evidence>
<evidence type="ECO:0000259" key="4">
    <source>
        <dbReference type="Pfam" id="PF00808"/>
    </source>
</evidence>
<organism evidence="5 6">
    <name type="scientific">Strongylocentrotus purpuratus</name>
    <name type="common">Purple sea urchin</name>
    <dbReference type="NCBI Taxonomy" id="7668"/>
    <lineage>
        <taxon>Eukaryota</taxon>
        <taxon>Metazoa</taxon>
        <taxon>Echinodermata</taxon>
        <taxon>Eleutherozoa</taxon>
        <taxon>Echinozoa</taxon>
        <taxon>Echinoidea</taxon>
        <taxon>Euechinoidea</taxon>
        <taxon>Echinacea</taxon>
        <taxon>Camarodonta</taxon>
        <taxon>Echinidea</taxon>
        <taxon>Strongylocentrotidae</taxon>
        <taxon>Strongylocentrotus</taxon>
    </lineage>
</organism>
<dbReference type="GO" id="GO:0046982">
    <property type="term" value="F:protein heterodimerization activity"/>
    <property type="evidence" value="ECO:0007669"/>
    <property type="project" value="InterPro"/>
</dbReference>